<name>A0AAD7NIH4_9AGAR</name>
<dbReference type="Pfam" id="PF13374">
    <property type="entry name" value="TPR_10"/>
    <property type="match status" value="1"/>
</dbReference>
<reference evidence="2" key="1">
    <citation type="submission" date="2023-03" db="EMBL/GenBank/DDBJ databases">
        <title>Massive genome expansion in bonnet fungi (Mycena s.s.) driven by repeated elements and novel gene families across ecological guilds.</title>
        <authorList>
            <consortium name="Lawrence Berkeley National Laboratory"/>
            <person name="Harder C.B."/>
            <person name="Miyauchi S."/>
            <person name="Viragh M."/>
            <person name="Kuo A."/>
            <person name="Thoen E."/>
            <person name="Andreopoulos B."/>
            <person name="Lu D."/>
            <person name="Skrede I."/>
            <person name="Drula E."/>
            <person name="Henrissat B."/>
            <person name="Morin E."/>
            <person name="Kohler A."/>
            <person name="Barry K."/>
            <person name="LaButti K."/>
            <person name="Morin E."/>
            <person name="Salamov A."/>
            <person name="Lipzen A."/>
            <person name="Mereny Z."/>
            <person name="Hegedus B."/>
            <person name="Baldrian P."/>
            <person name="Stursova M."/>
            <person name="Weitz H."/>
            <person name="Taylor A."/>
            <person name="Grigoriev I.V."/>
            <person name="Nagy L.G."/>
            <person name="Martin F."/>
            <person name="Kauserud H."/>
        </authorList>
    </citation>
    <scope>NUCLEOTIDE SEQUENCE</scope>
    <source>
        <strain evidence="2">CBHHK182m</strain>
    </source>
</reference>
<keyword evidence="3" id="KW-1185">Reference proteome</keyword>
<dbReference type="EMBL" id="JARKIB010000032">
    <property type="protein sequence ID" value="KAJ7762522.1"/>
    <property type="molecule type" value="Genomic_DNA"/>
</dbReference>
<dbReference type="SUPFAM" id="SSF48452">
    <property type="entry name" value="TPR-like"/>
    <property type="match status" value="2"/>
</dbReference>
<evidence type="ECO:0000313" key="3">
    <source>
        <dbReference type="Proteomes" id="UP001215598"/>
    </source>
</evidence>
<proteinExistence type="predicted"/>
<dbReference type="Proteomes" id="UP001215598">
    <property type="component" value="Unassembled WGS sequence"/>
</dbReference>
<organism evidence="2 3">
    <name type="scientific">Mycena metata</name>
    <dbReference type="NCBI Taxonomy" id="1033252"/>
    <lineage>
        <taxon>Eukaryota</taxon>
        <taxon>Fungi</taxon>
        <taxon>Dikarya</taxon>
        <taxon>Basidiomycota</taxon>
        <taxon>Agaricomycotina</taxon>
        <taxon>Agaricomycetes</taxon>
        <taxon>Agaricomycetidae</taxon>
        <taxon>Agaricales</taxon>
        <taxon>Marasmiineae</taxon>
        <taxon>Mycenaceae</taxon>
        <taxon>Mycena</taxon>
    </lineage>
</organism>
<accession>A0AAD7NIH4</accession>
<keyword evidence="1" id="KW-0472">Membrane</keyword>
<dbReference type="AlphaFoldDB" id="A0AAD7NIH4"/>
<gene>
    <name evidence="2" type="ORF">B0H16DRAFT_1529091</name>
</gene>
<evidence type="ECO:0000256" key="1">
    <source>
        <dbReference type="SAM" id="Phobius"/>
    </source>
</evidence>
<feature type="transmembrane region" description="Helical" evidence="1">
    <location>
        <begin position="877"/>
        <end position="895"/>
    </location>
</feature>
<dbReference type="Gene3D" id="1.25.40.10">
    <property type="entry name" value="Tetratricopeptide repeat domain"/>
    <property type="match status" value="2"/>
</dbReference>
<keyword evidence="1" id="KW-0812">Transmembrane</keyword>
<keyword evidence="1" id="KW-1133">Transmembrane helix</keyword>
<dbReference type="InterPro" id="IPR011990">
    <property type="entry name" value="TPR-like_helical_dom_sf"/>
</dbReference>
<comment type="caution">
    <text evidence="2">The sequence shown here is derived from an EMBL/GenBank/DDBJ whole genome shotgun (WGS) entry which is preliminary data.</text>
</comment>
<sequence length="897" mass="100017">MVLEGITWELMKINLLHRFTHDQDYCSAGTLAQLVHSLTEVSIGYRYQLQYEPALRASQQALDLCLSLTEHSPDTDNRPLQLRALVTHGLSLLQSGRKEDLPSIAENAVVLARPLLQQIIQSAAGLSSLTLEDEYKAVISVQALFILAEVFSSSGQTLNSYKTSKEAFQTITNLPHTSHSPVGKEIDSFIDRTCKMAEDGIFSLAMLAECVILIRNLARIYPMEFSQQLLWFLYAYVYFSQNPPTAPHSMNKLRIFLEPTSDSPPPEMDKSSKTTAYLHKFHEGSGIIQDALRASYAYRWQTHTFVLSSDAFITHFEEAIVVLRDVVTSSTSEVSFDLKTVEWILYSTLELLPLATLPSHNRLTILMVLTETVKYLNAIFVALHSAECGTLAATIGNTLSRQLFIFGLLNEALAVSDSKIGCLSSSRQPLNNDLSDALVERAFLLCDMGRFAEAVQFAETNMPIPSQYTPMQHPDIFFCCEIHIRIIQRTWGNSRALNSLWRVYTAARDHHQAEWPKIYDLHIHFLPVEFAAAWGHVGRTDKALRDAEKAVAFNRQEVPEGFLEEQQCVLIHSLTTLSNCLAVVGRHEEAVVASQEAASLYTKHQASEMWEEFLFTIRKQELGANAFHSLSLRLATCGDLNGALPNAKRATKLFRDLVALAPRHLPALARSLQNMASILWKFDRRDESVAACAEAVSILRKVVDPETYFLPALAEALDQLVTHRKVTGDVNGASAAAIERAEVVKKSASLPCQPEFLLDETEVDSDDEDDEAGWETASEGVDENLADTSLEVKTVVSEKARGMILKSVLTVQITDTSRTSLQEVQMIKSLQHEAPKSLGTLDDEDTPITEQVSTKSRLHDILSTPVEIKLNSTPMDILWWLVTGSLFALLVWSRIAA</sequence>
<protein>
    <submittedName>
        <fullName evidence="2">Uncharacterized protein</fullName>
    </submittedName>
</protein>
<evidence type="ECO:0000313" key="2">
    <source>
        <dbReference type="EMBL" id="KAJ7762522.1"/>
    </source>
</evidence>